<dbReference type="PANTHER" id="PTHR24189:SF50">
    <property type="entry name" value="ANKYRIN REPEAT AND SOCS BOX PROTEIN 2"/>
    <property type="match status" value="1"/>
</dbReference>
<dbReference type="SUPFAM" id="SSF52540">
    <property type="entry name" value="P-loop containing nucleoside triphosphate hydrolases"/>
    <property type="match status" value="1"/>
</dbReference>
<evidence type="ECO:0000256" key="1">
    <source>
        <dbReference type="ARBA" id="ARBA00022737"/>
    </source>
</evidence>
<evidence type="ECO:0000313" key="6">
    <source>
        <dbReference type="EMBL" id="KAH6687893.1"/>
    </source>
</evidence>
<dbReference type="EMBL" id="JAGSXJ010000010">
    <property type="protein sequence ID" value="KAH6687893.1"/>
    <property type="molecule type" value="Genomic_DNA"/>
</dbReference>
<dbReference type="InterPro" id="IPR002110">
    <property type="entry name" value="Ankyrin_rpt"/>
</dbReference>
<dbReference type="PROSITE" id="PS50297">
    <property type="entry name" value="ANK_REP_REGION"/>
    <property type="match status" value="5"/>
</dbReference>
<proteinExistence type="predicted"/>
<dbReference type="SUPFAM" id="SSF48403">
    <property type="entry name" value="Ankyrin repeat"/>
    <property type="match status" value="4"/>
</dbReference>
<evidence type="ECO:0000256" key="3">
    <source>
        <dbReference type="PROSITE-ProRule" id="PRU00023"/>
    </source>
</evidence>
<evidence type="ECO:0000256" key="2">
    <source>
        <dbReference type="ARBA" id="ARBA00023043"/>
    </source>
</evidence>
<feature type="domain" description="Nephrocystin 3-like N-terminal" evidence="5">
    <location>
        <begin position="63"/>
        <end position="229"/>
    </location>
</feature>
<feature type="region of interest" description="Disordered" evidence="4">
    <location>
        <begin position="738"/>
        <end position="761"/>
    </location>
</feature>
<dbReference type="PANTHER" id="PTHR24189">
    <property type="entry name" value="MYOTROPHIN"/>
    <property type="match status" value="1"/>
</dbReference>
<name>A0A9P8VCV6_9PEZI</name>
<feature type="compositionally biased region" description="Acidic residues" evidence="4">
    <location>
        <begin position="1968"/>
        <end position="1977"/>
    </location>
</feature>
<protein>
    <submittedName>
        <fullName evidence="6">Ankyrin repeat-containing domain protein</fullName>
    </submittedName>
</protein>
<dbReference type="OrthoDB" id="21416at2759"/>
<dbReference type="PRINTS" id="PR01415">
    <property type="entry name" value="ANKYRIN"/>
</dbReference>
<dbReference type="Proteomes" id="UP000770015">
    <property type="component" value="Unassembled WGS sequence"/>
</dbReference>
<dbReference type="Pfam" id="PF00023">
    <property type="entry name" value="Ank"/>
    <property type="match status" value="1"/>
</dbReference>
<feature type="repeat" description="ANK" evidence="3">
    <location>
        <begin position="1738"/>
        <end position="1776"/>
    </location>
</feature>
<feature type="repeat" description="ANK" evidence="3">
    <location>
        <begin position="1470"/>
        <end position="1509"/>
    </location>
</feature>
<keyword evidence="7" id="KW-1185">Reference proteome</keyword>
<evidence type="ECO:0000256" key="4">
    <source>
        <dbReference type="SAM" id="MobiDB-lite"/>
    </source>
</evidence>
<sequence length="1985" mass="218694">MADASDSEHAYEIVERDMVPAPDAQPDDTPQDSIARLLLWLQPTDYLSPGNEFMKHLASYSPGTGTWIQASSIFRFWADNHGPDFTSCLYARGVAGSGKSVFAANTIRQLQDAGAAVLFFFFRQIVDKNHTAKYLVRDFAAQLLPHCPALVTSLATFSEGHPINGFEVDVVWPAIIEALKELGTSGGRVCCVVDALDEMDDADFDSTVERLVALSTIKPESIRVLMTSRPILKIEQALKTPSVAQLRLDPALLHPDVARYVDARMAALEPPLSTQTRDLVKMTICERANGLFLHARLVADNLAEGLRDARITEASLPDSLDRLPRSLREVYEGMLKDHSRRSGVTSEQQAKILMCVIHASRPLRLIELASLLCRMLDLDLRQGKDLVRAGCGRLLEILEDETVSVIHHSFTEFLHDATRKTDADAFPVLDASSSHAVLAALSLEYLDGCPPFPPDSEEAKTARLTVANGFNRFAEAIRRKNRRRKVRIAHPLAKYAAENLNYHLEKAEEAGPDALNHLLVSLDTFFVPGKPALENWDLFDRNGKLLPIFVLEHFAKTIPALVDVRDWDGRTPLSHAAENGLGKLSILLLERGADPLSVILRLLLDAGVGPLIKTGSIVEEFRYPKYVRHAAKDVEAQRLATPQAVSQRAKPEVVAAFRPFITPEIITWCFHQVTDAVDMRSIIAMGKPDVNSFWRGSTKLYRAAESRNLEIIKVLLEHGADPNRRSCRQPIKSRCTDESISAEVDKKNRERGPTPLHTLAGYSRHTKPRAIEAEEREETMQCVQVLVDAGADVNATMDPIEKAGDDTNLAPLHFAVQKRSFGNSWGNARLLTQLFDLSPDVSITDYKGDTIMHHVMHSLRYFRGRKHMAFVQKLIDAGADLNQVNVEGIAPILRYKQCGSCGHGDYSEVLRLLVEAGMNLNACDTTGASVLWTIVESHRCHCASATLKKLIQLGADPAILKSDGTSSWHPSWYRFLVSVGTRPEISGFNGDTLLHTLLRLPKEERFRDKIPVLLELGVPPLARNAKGQSVLHVASASCLEAVLTNPAFRGLDVNEGDVDGFTPLHMATLSSGKSVGRLLISGAELTALTNAGLSPLHLAARAGDADVYRKRGVLEQLVNCLGEGRAPLHYACQEATHESVRQLLRSGADPSLRDDKGLLPLHVLAEADLTRTRTDAWFSHRTADIVRMLQLAGADLHAEVVVDTATGATMSALDIAVKREQWEMGSKDFVLATNKERASAEARARGQDYKETRDDGQSYAWRGRWAANIAAAPETPTRFILSGQSILDASTKDNDGQVDRIDALTGALRDGDYDSIEEYVRLGGRLDVSLGRHGGTFLHLLVEWDYTDLLEQFADQVFALETSPWVEEEYYEDYEDSEESKKSEDEEDVSYGSLLSTACGRHSPSLHIIQLLVDKVGVDAEIVYSRRGCSYTRIGSAALHVLAKGGHLWHLEALEYLLSSGANTEARDSEGKTPLQVAVSQKYTEGFFWCEDAARLLLEHGADPNAVVLIEDEDGTTTQGPSTLEMWGRPEATRLLVENGALLENVPALVMRAVQKMLPATVELLLEAGLDPNELHPDATGDGSCPQYALQVAARPSNPSWTVAEHLLRQKAIVGLLLTHGADLWARYPDGTSVFQGISEDRSSLGEFLPLIKTEDVERKGRHGRTLLLSACVPPISADAIHTFLELGADVLATDEEEGRTPLHWACTMLNKFDEQNQEAFMILAERSTAALKMADRMGRKPLHLALAAFTNCSQKSSFAVRHLLSLGADVSESDPVGGDSTLHMLARRMIGEKTVAAEAASMFRAVAATQDINARNSAGETPVFSFAAAGWDATWDPEMKTRHPAYAIRNDVMHAAALEVFIELGADLMVVDARGRTLLHATAAREVRGSWSQREDIQDMFERLMELGLDPRAEDEALRTPIDEAVARERNEVLALFTEEGRRKAEEERARRGEPEVEVVAKAACNEDSDSDDSGWDSDWGLFD</sequence>
<accession>A0A9P8VCV6</accession>
<feature type="repeat" description="ANK" evidence="3">
    <location>
        <begin position="568"/>
        <end position="594"/>
    </location>
</feature>
<dbReference type="InterPro" id="IPR036770">
    <property type="entry name" value="Ankyrin_rpt-contain_sf"/>
</dbReference>
<comment type="caution">
    <text evidence="6">The sequence shown here is derived from an EMBL/GenBank/DDBJ whole genome shotgun (WGS) entry which is preliminary data.</text>
</comment>
<dbReference type="InterPro" id="IPR027417">
    <property type="entry name" value="P-loop_NTPase"/>
</dbReference>
<dbReference type="Pfam" id="PF24883">
    <property type="entry name" value="NPHP3_N"/>
    <property type="match status" value="1"/>
</dbReference>
<dbReference type="PROSITE" id="PS50088">
    <property type="entry name" value="ANK_REPEAT"/>
    <property type="match status" value="6"/>
</dbReference>
<reference evidence="6" key="1">
    <citation type="journal article" date="2021" name="Nat. Commun.">
        <title>Genetic determinants of endophytism in the Arabidopsis root mycobiome.</title>
        <authorList>
            <person name="Mesny F."/>
            <person name="Miyauchi S."/>
            <person name="Thiergart T."/>
            <person name="Pickel B."/>
            <person name="Atanasova L."/>
            <person name="Karlsson M."/>
            <person name="Huettel B."/>
            <person name="Barry K.W."/>
            <person name="Haridas S."/>
            <person name="Chen C."/>
            <person name="Bauer D."/>
            <person name="Andreopoulos W."/>
            <person name="Pangilinan J."/>
            <person name="LaButti K."/>
            <person name="Riley R."/>
            <person name="Lipzen A."/>
            <person name="Clum A."/>
            <person name="Drula E."/>
            <person name="Henrissat B."/>
            <person name="Kohler A."/>
            <person name="Grigoriev I.V."/>
            <person name="Martin F.M."/>
            <person name="Hacquard S."/>
        </authorList>
    </citation>
    <scope>NUCLEOTIDE SEQUENCE</scope>
    <source>
        <strain evidence="6">MPI-SDFR-AT-0117</strain>
    </source>
</reference>
<keyword evidence="2 3" id="KW-0040">ANK repeat</keyword>
<dbReference type="InterPro" id="IPR050745">
    <property type="entry name" value="Multifunctional_regulatory"/>
</dbReference>
<feature type="repeat" description="ANK" evidence="3">
    <location>
        <begin position="695"/>
        <end position="727"/>
    </location>
</feature>
<feature type="repeat" description="ANK" evidence="3">
    <location>
        <begin position="1123"/>
        <end position="1155"/>
    </location>
</feature>
<feature type="repeat" description="ANK" evidence="3">
    <location>
        <begin position="1434"/>
        <end position="1469"/>
    </location>
</feature>
<dbReference type="SMART" id="SM00248">
    <property type="entry name" value="ANK"/>
    <property type="match status" value="20"/>
</dbReference>
<organism evidence="6 7">
    <name type="scientific">Plectosphaerella plurivora</name>
    <dbReference type="NCBI Taxonomy" id="936078"/>
    <lineage>
        <taxon>Eukaryota</taxon>
        <taxon>Fungi</taxon>
        <taxon>Dikarya</taxon>
        <taxon>Ascomycota</taxon>
        <taxon>Pezizomycotina</taxon>
        <taxon>Sordariomycetes</taxon>
        <taxon>Hypocreomycetidae</taxon>
        <taxon>Glomerellales</taxon>
        <taxon>Plectosphaerellaceae</taxon>
        <taxon>Plectosphaerella</taxon>
    </lineage>
</organism>
<gene>
    <name evidence="6" type="ORF">F5X68DRAFT_239371</name>
</gene>
<feature type="compositionally biased region" description="Basic and acidic residues" evidence="4">
    <location>
        <begin position="743"/>
        <end position="752"/>
    </location>
</feature>
<keyword evidence="1" id="KW-0677">Repeat</keyword>
<evidence type="ECO:0000259" key="5">
    <source>
        <dbReference type="Pfam" id="PF24883"/>
    </source>
</evidence>
<feature type="region of interest" description="Disordered" evidence="4">
    <location>
        <begin position="1942"/>
        <end position="1985"/>
    </location>
</feature>
<dbReference type="Gene3D" id="3.40.50.300">
    <property type="entry name" value="P-loop containing nucleotide triphosphate hydrolases"/>
    <property type="match status" value="1"/>
</dbReference>
<feature type="compositionally biased region" description="Basic and acidic residues" evidence="4">
    <location>
        <begin position="1942"/>
        <end position="1956"/>
    </location>
</feature>
<dbReference type="InterPro" id="IPR056884">
    <property type="entry name" value="NPHP3-like_N"/>
</dbReference>
<evidence type="ECO:0000313" key="7">
    <source>
        <dbReference type="Proteomes" id="UP000770015"/>
    </source>
</evidence>
<dbReference type="Pfam" id="PF12796">
    <property type="entry name" value="Ank_2"/>
    <property type="match status" value="2"/>
</dbReference>
<dbReference type="Gene3D" id="1.25.40.20">
    <property type="entry name" value="Ankyrin repeat-containing domain"/>
    <property type="match status" value="6"/>
</dbReference>